<reference evidence="3" key="1">
    <citation type="submission" date="2022-02" db="EMBL/GenBank/DDBJ databases">
        <authorList>
            <person name="Leng L."/>
        </authorList>
    </citation>
    <scope>NUCLEOTIDE SEQUENCE</scope>
    <source>
        <strain evidence="3">JI</strain>
    </source>
</reference>
<dbReference type="InterPro" id="IPR020904">
    <property type="entry name" value="Sc_DH/Rdtase_CS"/>
</dbReference>
<dbReference type="InterPro" id="IPR002347">
    <property type="entry name" value="SDR_fam"/>
</dbReference>
<comment type="similarity">
    <text evidence="1">Belongs to the short-chain dehydrogenases/reductases (SDR) family.</text>
</comment>
<dbReference type="CDD" id="cd05233">
    <property type="entry name" value="SDR_c"/>
    <property type="match status" value="1"/>
</dbReference>
<comment type="caution">
    <text evidence="3">The sequence shown here is derived from an EMBL/GenBank/DDBJ whole genome shotgun (WGS) entry which is preliminary data.</text>
</comment>
<dbReference type="GO" id="GO:0008206">
    <property type="term" value="P:bile acid metabolic process"/>
    <property type="evidence" value="ECO:0007669"/>
    <property type="project" value="UniProtKB-ARBA"/>
</dbReference>
<protein>
    <submittedName>
        <fullName evidence="3">SDR family oxidoreductase</fullName>
    </submittedName>
</protein>
<dbReference type="PRINTS" id="PR00080">
    <property type="entry name" value="SDRFAMILY"/>
</dbReference>
<dbReference type="PANTHER" id="PTHR24321">
    <property type="entry name" value="DEHYDROGENASES, SHORT CHAIN"/>
    <property type="match status" value="1"/>
</dbReference>
<dbReference type="SUPFAM" id="SSF51735">
    <property type="entry name" value="NAD(P)-binding Rossmann-fold domains"/>
    <property type="match status" value="1"/>
</dbReference>
<dbReference type="GO" id="GO:0016491">
    <property type="term" value="F:oxidoreductase activity"/>
    <property type="evidence" value="ECO:0007669"/>
    <property type="project" value="UniProtKB-KW"/>
</dbReference>
<evidence type="ECO:0000313" key="4">
    <source>
        <dbReference type="Proteomes" id="UP001154312"/>
    </source>
</evidence>
<organism evidence="3 4">
    <name type="scientific">Pelotomaculum isophthalicicum JI</name>
    <dbReference type="NCBI Taxonomy" id="947010"/>
    <lineage>
        <taxon>Bacteria</taxon>
        <taxon>Bacillati</taxon>
        <taxon>Bacillota</taxon>
        <taxon>Clostridia</taxon>
        <taxon>Eubacteriales</taxon>
        <taxon>Desulfotomaculaceae</taxon>
        <taxon>Pelotomaculum</taxon>
    </lineage>
</organism>
<dbReference type="PRINTS" id="PR00081">
    <property type="entry name" value="GDHRDH"/>
</dbReference>
<dbReference type="PANTHER" id="PTHR24321:SF8">
    <property type="entry name" value="ESTRADIOL 17-BETA-DEHYDROGENASE 8-RELATED"/>
    <property type="match status" value="1"/>
</dbReference>
<dbReference type="PROSITE" id="PS00061">
    <property type="entry name" value="ADH_SHORT"/>
    <property type="match status" value="1"/>
</dbReference>
<dbReference type="EMBL" id="JAKOAV010000015">
    <property type="protein sequence ID" value="MDF9408550.1"/>
    <property type="molecule type" value="Genomic_DNA"/>
</dbReference>
<dbReference type="Pfam" id="PF13561">
    <property type="entry name" value="adh_short_C2"/>
    <property type="match status" value="1"/>
</dbReference>
<dbReference type="Proteomes" id="UP001154312">
    <property type="component" value="Unassembled WGS sequence"/>
</dbReference>
<sequence>MAYSSSEKVALVTGGSSGIGFATAEMLLQGGARVLIIGSNENKGLNALEKLRQYKNTVKFKAIDVSKPCECKKAIEYAVAEFGRLDILVNSAGQYIEKPLVDVTGEEYDRIMDVNVKGTYFMCKYAAFELIKSGGGAIVNVSSDAGINGNFFCSTYCASKGAVTTFTKAIALELISHNIRVNCVCPGDIFTPMFEKQLANVVNKSEYIKRIVGVYPIGRIGKPEEVAKVICFLASDEASFVVGAVWSVDGGLTVY</sequence>
<proteinExistence type="inferred from homology"/>
<dbReference type="NCBIfam" id="NF005559">
    <property type="entry name" value="PRK07231.1"/>
    <property type="match status" value="1"/>
</dbReference>
<dbReference type="InterPro" id="IPR036291">
    <property type="entry name" value="NAD(P)-bd_dom_sf"/>
</dbReference>
<keyword evidence="2" id="KW-0560">Oxidoreductase</keyword>
<name>A0A9X4H231_9FIRM</name>
<evidence type="ECO:0000256" key="2">
    <source>
        <dbReference type="ARBA" id="ARBA00023002"/>
    </source>
</evidence>
<dbReference type="AlphaFoldDB" id="A0A9X4H231"/>
<evidence type="ECO:0000313" key="3">
    <source>
        <dbReference type="EMBL" id="MDF9408550.1"/>
    </source>
</evidence>
<accession>A0A9X4H231</accession>
<dbReference type="FunFam" id="3.40.50.720:FF:000084">
    <property type="entry name" value="Short-chain dehydrogenase reductase"/>
    <property type="match status" value="1"/>
</dbReference>
<evidence type="ECO:0000256" key="1">
    <source>
        <dbReference type="ARBA" id="ARBA00006484"/>
    </source>
</evidence>
<keyword evidence="4" id="KW-1185">Reference proteome</keyword>
<dbReference type="Gene3D" id="3.40.50.720">
    <property type="entry name" value="NAD(P)-binding Rossmann-like Domain"/>
    <property type="match status" value="1"/>
</dbReference>
<dbReference type="RefSeq" id="WP_277443878.1">
    <property type="nucleotide sequence ID" value="NZ_JAKOAV010000015.1"/>
</dbReference>
<gene>
    <name evidence="3" type="ORF">L7E55_09290</name>
</gene>